<dbReference type="RefSeq" id="WP_055341916.1">
    <property type="nucleotide sequence ID" value="NZ_CDNI01000003.1"/>
</dbReference>
<evidence type="ECO:0000313" key="9">
    <source>
        <dbReference type="EMBL" id="CEQ03658.1"/>
    </source>
</evidence>
<dbReference type="CDD" id="cd06171">
    <property type="entry name" value="Sigma70_r4"/>
    <property type="match status" value="1"/>
</dbReference>
<evidence type="ECO:0000256" key="1">
    <source>
        <dbReference type="ARBA" id="ARBA00010641"/>
    </source>
</evidence>
<evidence type="ECO:0000259" key="6">
    <source>
        <dbReference type="Pfam" id="PF04542"/>
    </source>
</evidence>
<reference evidence="9 11" key="2">
    <citation type="submission" date="2015-01" db="EMBL/GenBank/DDBJ databases">
        <authorList>
            <person name="Aslett A.Martin."/>
            <person name="De Silva Nishadi"/>
        </authorList>
    </citation>
    <scope>NUCLEOTIDE SEQUENCE [LARGE SCALE GENOMIC DNA]</scope>
    <source>
        <strain evidence="9 11">R28058</strain>
    </source>
</reference>
<accession>A0A0A1SHL0</accession>
<protein>
    <submittedName>
        <fullName evidence="8 9">RNA polymerase sigma factor</fullName>
    </submittedName>
</protein>
<feature type="domain" description="RNA polymerase sigma factor 70 region 4 type 2" evidence="7">
    <location>
        <begin position="123"/>
        <end position="174"/>
    </location>
</feature>
<dbReference type="GO" id="GO:0016987">
    <property type="term" value="F:sigma factor activity"/>
    <property type="evidence" value="ECO:0007669"/>
    <property type="project" value="UniProtKB-KW"/>
</dbReference>
<organism evidence="9 11">
    <name type="scientific">Paraclostridium sordellii</name>
    <name type="common">Clostridium sordellii</name>
    <dbReference type="NCBI Taxonomy" id="1505"/>
    <lineage>
        <taxon>Bacteria</taxon>
        <taxon>Bacillati</taxon>
        <taxon>Bacillota</taxon>
        <taxon>Clostridia</taxon>
        <taxon>Peptostreptococcales</taxon>
        <taxon>Peptostreptococcaceae</taxon>
        <taxon>Paraclostridium</taxon>
    </lineage>
</organism>
<dbReference type="SUPFAM" id="SSF88659">
    <property type="entry name" value="Sigma3 and sigma4 domains of RNA polymerase sigma factors"/>
    <property type="match status" value="1"/>
</dbReference>
<dbReference type="InterPro" id="IPR007627">
    <property type="entry name" value="RNA_pol_sigma70_r2"/>
</dbReference>
<dbReference type="InterPro" id="IPR013324">
    <property type="entry name" value="RNA_pol_sigma_r3/r4-like"/>
</dbReference>
<dbReference type="GO" id="GO:0006352">
    <property type="term" value="P:DNA-templated transcription initiation"/>
    <property type="evidence" value="ECO:0007669"/>
    <property type="project" value="InterPro"/>
</dbReference>
<evidence type="ECO:0000313" key="10">
    <source>
        <dbReference type="Proteomes" id="UP000032811"/>
    </source>
</evidence>
<feature type="domain" description="RNA polymerase sigma-70 region 2" evidence="6">
    <location>
        <begin position="23"/>
        <end position="89"/>
    </location>
</feature>
<keyword evidence="3" id="KW-0731">Sigma factor</keyword>
<keyword evidence="4" id="KW-0238">DNA-binding</keyword>
<dbReference type="InterPro" id="IPR013249">
    <property type="entry name" value="RNA_pol_sigma70_r4_t2"/>
</dbReference>
<dbReference type="InterPro" id="IPR014284">
    <property type="entry name" value="RNA_pol_sigma-70_dom"/>
</dbReference>
<dbReference type="PANTHER" id="PTHR43133:SF8">
    <property type="entry name" value="RNA POLYMERASE SIGMA FACTOR HI_1459-RELATED"/>
    <property type="match status" value="1"/>
</dbReference>
<dbReference type="GO" id="GO:0003677">
    <property type="term" value="F:DNA binding"/>
    <property type="evidence" value="ECO:0007669"/>
    <property type="project" value="UniProtKB-KW"/>
</dbReference>
<dbReference type="EMBL" id="CEKZ01000003">
    <property type="protein sequence ID" value="CEQ03658.1"/>
    <property type="molecule type" value="Genomic_DNA"/>
</dbReference>
<keyword evidence="10" id="KW-1185">Reference proteome</keyword>
<dbReference type="NCBIfam" id="TIGR02937">
    <property type="entry name" value="sigma70-ECF"/>
    <property type="match status" value="1"/>
</dbReference>
<sequence length="197" mass="23390">MAQSDEKLIKELIKGNESAMEILVKRYYDLVYSFIYRNTSDYNTAYDITQDVFIKMMKNIDKYQIENGKFKSWLLKIAVNTTKDYFRSKIYKQRIQSYDIDNHEIEDKANVVDILSKKEETIKIKEAIKNLPKLQREAIILKYYNDLKIKEISNITGENENTIKSRLFNGVKNLKKLLGGDNYEEQNIIKNKQHKIR</sequence>
<dbReference type="Pfam" id="PF04542">
    <property type="entry name" value="Sigma70_r2"/>
    <property type="match status" value="1"/>
</dbReference>
<dbReference type="Gene3D" id="1.10.10.10">
    <property type="entry name" value="Winged helix-like DNA-binding domain superfamily/Winged helix DNA-binding domain"/>
    <property type="match status" value="1"/>
</dbReference>
<dbReference type="GeneID" id="97537529"/>
<evidence type="ECO:0000313" key="11">
    <source>
        <dbReference type="Proteomes" id="UP000049127"/>
    </source>
</evidence>
<dbReference type="Proteomes" id="UP000049127">
    <property type="component" value="Unassembled WGS sequence"/>
</dbReference>
<dbReference type="InterPro" id="IPR013325">
    <property type="entry name" value="RNA_pol_sigma_r2"/>
</dbReference>
<name>A0A0A1SHL0_PARSO</name>
<evidence type="ECO:0000256" key="3">
    <source>
        <dbReference type="ARBA" id="ARBA00023082"/>
    </source>
</evidence>
<dbReference type="InterPro" id="IPR036388">
    <property type="entry name" value="WH-like_DNA-bd_sf"/>
</dbReference>
<dbReference type="EMBL" id="LN679998">
    <property type="protein sequence ID" value="CEJ73800.1"/>
    <property type="molecule type" value="Genomic_DNA"/>
</dbReference>
<gene>
    <name evidence="9" type="primary">rpoE</name>
    <name evidence="8" type="ORF">ATCC9714_16881</name>
    <name evidence="9" type="ORF">R28058_13911</name>
</gene>
<dbReference type="SUPFAM" id="SSF88946">
    <property type="entry name" value="Sigma2 domain of RNA polymerase sigma factors"/>
    <property type="match status" value="1"/>
</dbReference>
<dbReference type="Gene3D" id="1.10.1740.10">
    <property type="match status" value="1"/>
</dbReference>
<dbReference type="AlphaFoldDB" id="A0A0A1SHL0"/>
<keyword evidence="5" id="KW-0804">Transcription</keyword>
<evidence type="ECO:0000313" key="8">
    <source>
        <dbReference type="EMBL" id="CEJ73800.1"/>
    </source>
</evidence>
<evidence type="ECO:0000256" key="5">
    <source>
        <dbReference type="ARBA" id="ARBA00023163"/>
    </source>
</evidence>
<evidence type="ECO:0000256" key="4">
    <source>
        <dbReference type="ARBA" id="ARBA00023125"/>
    </source>
</evidence>
<dbReference type="Pfam" id="PF08281">
    <property type="entry name" value="Sigma70_r4_2"/>
    <property type="match status" value="1"/>
</dbReference>
<keyword evidence="2" id="KW-0805">Transcription regulation</keyword>
<comment type="similarity">
    <text evidence="1">Belongs to the sigma-70 factor family. ECF subfamily.</text>
</comment>
<evidence type="ECO:0000256" key="2">
    <source>
        <dbReference type="ARBA" id="ARBA00023015"/>
    </source>
</evidence>
<proteinExistence type="inferred from homology"/>
<evidence type="ECO:0000259" key="7">
    <source>
        <dbReference type="Pfam" id="PF08281"/>
    </source>
</evidence>
<reference evidence="8 10" key="1">
    <citation type="submission" date="2014-11" db="EMBL/GenBank/DDBJ databases">
        <authorList>
            <person name="Aslett M.A."/>
            <person name="De Silva N."/>
        </authorList>
    </citation>
    <scope>NUCLEOTIDE SEQUENCE [LARGE SCALE GENOMIC DNA]</scope>
    <source>
        <strain evidence="8 10">ATCC9714</strain>
    </source>
</reference>
<dbReference type="PANTHER" id="PTHR43133">
    <property type="entry name" value="RNA POLYMERASE ECF-TYPE SIGMA FACTO"/>
    <property type="match status" value="1"/>
</dbReference>
<dbReference type="InterPro" id="IPR039425">
    <property type="entry name" value="RNA_pol_sigma-70-like"/>
</dbReference>
<dbReference type="OrthoDB" id="9784984at2"/>
<dbReference type="Proteomes" id="UP000032811">
    <property type="component" value="Chromosome 1"/>
</dbReference>